<protein>
    <submittedName>
        <fullName evidence="1">N-acetylglucosaminyl deacetylase, LmbE family</fullName>
    </submittedName>
</protein>
<dbReference type="InterPro" id="IPR024078">
    <property type="entry name" value="LmbE-like_dom_sf"/>
</dbReference>
<name>A0A1M4XU49_9BACT</name>
<dbReference type="EMBL" id="FQVB01000009">
    <property type="protein sequence ID" value="SHE97124.1"/>
    <property type="molecule type" value="Genomic_DNA"/>
</dbReference>
<dbReference type="AlphaFoldDB" id="A0A1M4XU49"/>
<dbReference type="OrthoDB" id="9816564at2"/>
<dbReference type="RefSeq" id="WP_073037772.1">
    <property type="nucleotide sequence ID" value="NZ_FQVB01000009.1"/>
</dbReference>
<dbReference type="GO" id="GO:0016811">
    <property type="term" value="F:hydrolase activity, acting on carbon-nitrogen (but not peptide) bonds, in linear amides"/>
    <property type="evidence" value="ECO:0007669"/>
    <property type="project" value="TreeGrafter"/>
</dbReference>
<dbReference type="Proteomes" id="UP000184076">
    <property type="component" value="Unassembled WGS sequence"/>
</dbReference>
<organism evidence="1 2">
    <name type="scientific">Desulfacinum infernum DSM 9756</name>
    <dbReference type="NCBI Taxonomy" id="1121391"/>
    <lineage>
        <taxon>Bacteria</taxon>
        <taxon>Pseudomonadati</taxon>
        <taxon>Thermodesulfobacteriota</taxon>
        <taxon>Syntrophobacteria</taxon>
        <taxon>Syntrophobacterales</taxon>
        <taxon>Syntrophobacteraceae</taxon>
        <taxon>Desulfacinum</taxon>
    </lineage>
</organism>
<evidence type="ECO:0000313" key="2">
    <source>
        <dbReference type="Proteomes" id="UP000184076"/>
    </source>
</evidence>
<dbReference type="InterPro" id="IPR003737">
    <property type="entry name" value="GlcNAc_PI_deacetylase-related"/>
</dbReference>
<gene>
    <name evidence="1" type="ORF">SAMN02745206_01119</name>
</gene>
<dbReference type="STRING" id="1121391.SAMN02745206_01119"/>
<proteinExistence type="predicted"/>
<accession>A0A1M4XU49</accession>
<dbReference type="PANTHER" id="PTHR12993:SF28">
    <property type="entry name" value="LMBE FAMILY PROTEIN"/>
    <property type="match status" value="1"/>
</dbReference>
<keyword evidence="2" id="KW-1185">Reference proteome</keyword>
<evidence type="ECO:0000313" key="1">
    <source>
        <dbReference type="EMBL" id="SHE97124.1"/>
    </source>
</evidence>
<dbReference type="Pfam" id="PF02585">
    <property type="entry name" value="PIG-L"/>
    <property type="match status" value="1"/>
</dbReference>
<dbReference type="SUPFAM" id="SSF102588">
    <property type="entry name" value="LmbE-like"/>
    <property type="match status" value="1"/>
</dbReference>
<reference evidence="2" key="1">
    <citation type="submission" date="2016-11" db="EMBL/GenBank/DDBJ databases">
        <authorList>
            <person name="Varghese N."/>
            <person name="Submissions S."/>
        </authorList>
    </citation>
    <scope>NUCLEOTIDE SEQUENCE [LARGE SCALE GENOMIC DNA]</scope>
    <source>
        <strain evidence="2">DSM 9756</strain>
    </source>
</reference>
<dbReference type="PANTHER" id="PTHR12993">
    <property type="entry name" value="N-ACETYLGLUCOSAMINYL-PHOSPHATIDYLINOSITOL DE-N-ACETYLASE-RELATED"/>
    <property type="match status" value="1"/>
</dbReference>
<sequence>MMEPVDVLVIAAHPDDPDFGAAGTIARMTREGKTVAYVICTDGEKGTSDRNMDPAELARMRQKEQRAAADTLGVGPVIFLHHPDQGLEDTPEFRKELVRWIRTFRPRLVLSSDPYRRYLWHRDHRIVGQVVMDALFPYARDHLAYPDLLAEGLEPHKVREVWFWAAEDINHRVDISDLFETKIAALQCHASQWNQHPVADIRRWVEDRCRRLAEGTPYTYAEGFHRVVLPE</sequence>
<dbReference type="Gene3D" id="3.40.50.10320">
    <property type="entry name" value="LmbE-like"/>
    <property type="match status" value="1"/>
</dbReference>